<dbReference type="InterPro" id="IPR036875">
    <property type="entry name" value="Znf_CCHC_sf"/>
</dbReference>
<dbReference type="SUPFAM" id="SSF57756">
    <property type="entry name" value="Retrovirus zinc finger-like domains"/>
    <property type="match status" value="1"/>
</dbReference>
<feature type="compositionally biased region" description="Polar residues" evidence="2">
    <location>
        <begin position="46"/>
        <end position="56"/>
    </location>
</feature>
<feature type="region of interest" description="Disordered" evidence="2">
    <location>
        <begin position="408"/>
        <end position="482"/>
    </location>
</feature>
<reference evidence="4 5" key="1">
    <citation type="submission" date="2018-08" db="EMBL/GenBank/DDBJ databases">
        <title>Genomic investigation of the strawberry pathogen Phytophthora fragariae indicates pathogenicity is determined by transcriptional variation in three key races.</title>
        <authorList>
            <person name="Adams T.M."/>
            <person name="Armitage A.D."/>
            <person name="Sobczyk M.K."/>
            <person name="Bates H.J."/>
            <person name="Dunwell J.M."/>
            <person name="Nellist C.F."/>
            <person name="Harrison R.J."/>
        </authorList>
    </citation>
    <scope>NUCLEOTIDE SEQUENCE [LARGE SCALE GENOMIC DNA]</scope>
    <source>
        <strain evidence="4 5">SCRP333</strain>
    </source>
</reference>
<dbReference type="GO" id="GO:0003676">
    <property type="term" value="F:nucleic acid binding"/>
    <property type="evidence" value="ECO:0007669"/>
    <property type="project" value="InterPro"/>
</dbReference>
<feature type="compositionally biased region" description="Basic and acidic residues" evidence="2">
    <location>
        <begin position="682"/>
        <end position="698"/>
    </location>
</feature>
<evidence type="ECO:0000313" key="5">
    <source>
        <dbReference type="Proteomes" id="UP000434957"/>
    </source>
</evidence>
<evidence type="ECO:0000313" key="4">
    <source>
        <dbReference type="EMBL" id="KAE9343544.1"/>
    </source>
</evidence>
<dbReference type="PANTHER" id="PTHR24559">
    <property type="entry name" value="TRANSPOSON TY3-I GAG-POL POLYPROTEIN"/>
    <property type="match status" value="1"/>
</dbReference>
<dbReference type="InterPro" id="IPR001878">
    <property type="entry name" value="Znf_CCHC"/>
</dbReference>
<accession>A0A6A4FHP8</accession>
<dbReference type="EMBL" id="QXFT01000453">
    <property type="protein sequence ID" value="KAE9343544.1"/>
    <property type="molecule type" value="Genomic_DNA"/>
</dbReference>
<organism evidence="4 5">
    <name type="scientific">Phytophthora rubi</name>
    <dbReference type="NCBI Taxonomy" id="129364"/>
    <lineage>
        <taxon>Eukaryota</taxon>
        <taxon>Sar</taxon>
        <taxon>Stramenopiles</taxon>
        <taxon>Oomycota</taxon>
        <taxon>Peronosporomycetes</taxon>
        <taxon>Peronosporales</taxon>
        <taxon>Peronosporaceae</taxon>
        <taxon>Phytophthora</taxon>
    </lineage>
</organism>
<comment type="caution">
    <text evidence="4">The sequence shown here is derived from an EMBL/GenBank/DDBJ whole genome shotgun (WGS) entry which is preliminary data.</text>
</comment>
<feature type="compositionally biased region" description="Low complexity" evidence="2">
    <location>
        <begin position="1323"/>
        <end position="1335"/>
    </location>
</feature>
<dbReference type="CDD" id="cd00303">
    <property type="entry name" value="retropepsin_like"/>
    <property type="match status" value="1"/>
</dbReference>
<name>A0A6A4FHP8_9STRA</name>
<dbReference type="InterPro" id="IPR053134">
    <property type="entry name" value="RNA-dir_DNA_polymerase"/>
</dbReference>
<feature type="compositionally biased region" description="Gly residues" evidence="2">
    <location>
        <begin position="73"/>
        <end position="83"/>
    </location>
</feature>
<dbReference type="Proteomes" id="UP000434957">
    <property type="component" value="Unassembled WGS sequence"/>
</dbReference>
<feature type="compositionally biased region" description="Low complexity" evidence="2">
    <location>
        <begin position="91"/>
        <end position="104"/>
    </location>
</feature>
<dbReference type="GO" id="GO:0008270">
    <property type="term" value="F:zinc ion binding"/>
    <property type="evidence" value="ECO:0007669"/>
    <property type="project" value="UniProtKB-KW"/>
</dbReference>
<evidence type="ECO:0000256" key="1">
    <source>
        <dbReference type="PROSITE-ProRule" id="PRU00047"/>
    </source>
</evidence>
<feature type="domain" description="CCHC-type" evidence="3">
    <location>
        <begin position="509"/>
        <end position="522"/>
    </location>
</feature>
<keyword evidence="5" id="KW-1185">Reference proteome</keyword>
<gene>
    <name evidence="4" type="ORF">PR003_g8923</name>
</gene>
<dbReference type="Gene3D" id="3.10.10.10">
    <property type="entry name" value="HIV Type 1 Reverse Transcriptase, subunit A, domain 1"/>
    <property type="match status" value="1"/>
</dbReference>
<evidence type="ECO:0000256" key="2">
    <source>
        <dbReference type="SAM" id="MobiDB-lite"/>
    </source>
</evidence>
<feature type="region of interest" description="Disordered" evidence="2">
    <location>
        <begin position="1305"/>
        <end position="1335"/>
    </location>
</feature>
<proteinExistence type="predicted"/>
<feature type="region of interest" description="Disordered" evidence="2">
    <location>
        <begin position="46"/>
        <end position="158"/>
    </location>
</feature>
<feature type="region of interest" description="Disordered" evidence="2">
    <location>
        <begin position="603"/>
        <end position="634"/>
    </location>
</feature>
<dbReference type="SUPFAM" id="SSF56672">
    <property type="entry name" value="DNA/RNA polymerases"/>
    <property type="match status" value="1"/>
</dbReference>
<dbReference type="SUPFAM" id="SSF50630">
    <property type="entry name" value="Acid proteases"/>
    <property type="match status" value="1"/>
</dbReference>
<keyword evidence="1" id="KW-0862">Zinc</keyword>
<dbReference type="InterPro" id="IPR043502">
    <property type="entry name" value="DNA/RNA_pol_sf"/>
</dbReference>
<feature type="region of interest" description="Disordered" evidence="2">
    <location>
        <begin position="662"/>
        <end position="719"/>
    </location>
</feature>
<dbReference type="Gene3D" id="2.40.70.10">
    <property type="entry name" value="Acid Proteases"/>
    <property type="match status" value="1"/>
</dbReference>
<dbReference type="Gene3D" id="4.10.60.10">
    <property type="entry name" value="Zinc finger, CCHC-type"/>
    <property type="match status" value="1"/>
</dbReference>
<sequence>MTTEASNTPRDERAASIDRAAAAKQQVTTRIVDTDDSGTVTLSTEEIRTATGNTPLGTGVSASIGHLDDDGSGRGARAGGDGRAAGDAREVAGTGVTPATVTGAQAMGGPTNDGTRGPGTAAARPDTTASRSNDDHGGMGPARTPPLRRPAPEATRAVETPAMAPPAPIVIREKAKSLKFTKFQGLDDAMPVTMWLKTVRAEVRRQAVTRGVNWQEKQLYHEVAAHLEGEAQRCFATVMETVPESEENIGTLADMLRAKYVTRRTGPEVVDLLNSRRQTRGERLLEYAQSLRDIAEQGDIGEDWLVNAFLKGMSSTGYGVGLEKAMTAWDEREATNGRGSLATAAATRDQEQMSWSGNNGSVVTGYGPMWGKAQKPPRYDTEGRPVIDGKASVGEWWKAIPPGYKLVPANQGPPANSSKIQTGGGGQPAAAPQQSGWRGKRPAGGEQSARRPAKVLKVEGQGNGAHYGGGGRVTDASFDTREGRLRRNEQYLQRRTAPGGFGARSNDQCYWCGQAGHYSRDCDVVRAHPHDGQSGDGAAAAQLHDEGKAERRVRFVDEEGVDTTTNGERVTVEGGEALSTADAGTERERVGASVTRRLAGLMEVSVTTEADPDEETKGADPDSATEAEGATPESMQTAIDAEMNAGDVKVGKAMLIKAWEATRSSAADKEAERWRRKRQRRLDHTKACRGRHDERERLAATASTQGGTESATSRREGGDERVAGLAEGVSNEHGFSMPEPSPEFEEAIDWSARAARALREVKARRRELEDGYVDLAIAEARRQEELAAGGAVGEFTTREGVARQLVTAAAGLEAIGEANLANGDVTALQRARTRRRFERRVCKARAKELRELRELLGRSKRPNGGYYRMDGEHRRGRNDAARVLSLEEAEAIGIALPSATKVLRSRGKRKVSKQYDYHSGSVYAHPRVEQGDDGQRPRRVGQLRVVQAQTVESQPTARVGVKGKDERIKLDTGAQYSVAGEAWKELGVQQNVLPSVDYVEGFTGAVSRVLGVWMFRMKTQYGQYMEVDALIIEGATTEFLLGEDWMLSHGVKIDFVSCEMKWTTRTSRRWCRSRTQTCRNVAVAVAAPEGAVGVFMPRPSTKANLLLAPTLTTVRGGKIVVPVLNLIGATTKLPSREVLGTWAPTSDDMTVMELDGELTNDKVKRWLDEKFGEAKPLSNEGELRMGRMGAEDKELFLQLLRQYPALLEPRTGCPPATTLPVEHDIHAGNEPPIKVRPRRYAQSEHGVIDDEVKGRLNDGVIEKGDGAWGFPVVLVKKKDGSVRFCIDYRMLNAITKRDVYPLPRRHAGQPTWSQEVHEPRPTRGLLAGARGAQGP</sequence>
<dbReference type="PROSITE" id="PS50158">
    <property type="entry name" value="ZF_CCHC"/>
    <property type="match status" value="1"/>
</dbReference>
<dbReference type="Pfam" id="PF00098">
    <property type="entry name" value="zf-CCHC"/>
    <property type="match status" value="1"/>
</dbReference>
<feature type="compositionally biased region" description="Gly residues" evidence="2">
    <location>
        <begin position="461"/>
        <end position="472"/>
    </location>
</feature>
<dbReference type="SMART" id="SM00343">
    <property type="entry name" value="ZnF_C2HC"/>
    <property type="match status" value="1"/>
</dbReference>
<dbReference type="PANTHER" id="PTHR24559:SF444">
    <property type="entry name" value="REVERSE TRANSCRIPTASE DOMAIN-CONTAINING PROTEIN"/>
    <property type="match status" value="1"/>
</dbReference>
<feature type="region of interest" description="Disordered" evidence="2">
    <location>
        <begin position="1"/>
        <end position="30"/>
    </location>
</feature>
<feature type="compositionally biased region" description="Polar residues" evidence="2">
    <location>
        <begin position="701"/>
        <end position="711"/>
    </location>
</feature>
<evidence type="ECO:0000259" key="3">
    <source>
        <dbReference type="PROSITE" id="PS50158"/>
    </source>
</evidence>
<keyword evidence="1" id="KW-0479">Metal-binding</keyword>
<dbReference type="InterPro" id="IPR021109">
    <property type="entry name" value="Peptidase_aspartic_dom_sf"/>
</dbReference>
<keyword evidence="1" id="KW-0863">Zinc-finger</keyword>
<protein>
    <recommendedName>
        <fullName evidence="3">CCHC-type domain-containing protein</fullName>
    </recommendedName>
</protein>